<comment type="caution">
    <text evidence="9">The sequence shown here is derived from an EMBL/GenBank/DDBJ whole genome shotgun (WGS) entry which is preliminary data.</text>
</comment>
<proteinExistence type="predicted"/>
<dbReference type="Gene3D" id="2.30.30.40">
    <property type="entry name" value="SH3 Domains"/>
    <property type="match status" value="1"/>
</dbReference>
<evidence type="ECO:0000256" key="4">
    <source>
        <dbReference type="SAM" id="MobiDB-lite"/>
    </source>
</evidence>
<dbReference type="SMART" id="SM00636">
    <property type="entry name" value="Glyco_18"/>
    <property type="match status" value="1"/>
</dbReference>
<dbReference type="SUPFAM" id="SSF51445">
    <property type="entry name" value="(Trans)glycosidases"/>
    <property type="match status" value="1"/>
</dbReference>
<dbReference type="PANTHER" id="PTHR46066:SF2">
    <property type="entry name" value="CHITINASE DOMAIN-CONTAINING PROTEIN 1"/>
    <property type="match status" value="1"/>
</dbReference>
<evidence type="ECO:0000256" key="2">
    <source>
        <dbReference type="ARBA" id="ARBA00023295"/>
    </source>
</evidence>
<gene>
    <name evidence="9" type="ORF">H8702_12960</name>
</gene>
<dbReference type="Pfam" id="PF01476">
    <property type="entry name" value="LysM"/>
    <property type="match status" value="2"/>
</dbReference>
<dbReference type="RefSeq" id="WP_187536848.1">
    <property type="nucleotide sequence ID" value="NZ_JACRTL010000009.1"/>
</dbReference>
<feature type="domain" description="SH3b" evidence="6">
    <location>
        <begin position="437"/>
        <end position="506"/>
    </location>
</feature>
<dbReference type="PROSITE" id="PS51782">
    <property type="entry name" value="LYSM"/>
    <property type="match status" value="2"/>
</dbReference>
<dbReference type="GO" id="GO:0008061">
    <property type="term" value="F:chitin binding"/>
    <property type="evidence" value="ECO:0007669"/>
    <property type="project" value="InterPro"/>
</dbReference>
<evidence type="ECO:0000313" key="10">
    <source>
        <dbReference type="Proteomes" id="UP000632659"/>
    </source>
</evidence>
<feature type="domain" description="LysM" evidence="7">
    <location>
        <begin position="519"/>
        <end position="565"/>
    </location>
</feature>
<dbReference type="EMBL" id="JACRTL010000009">
    <property type="protein sequence ID" value="MBC8612001.1"/>
    <property type="molecule type" value="Genomic_DNA"/>
</dbReference>
<sequence>MYPSIKLISNQDGTYDLILNYEKYDVEFAEEFDIRAEKQRLPKSLFSHIKNLRIKSVKILVSGVLVTTLAFPAFINVFAATDRYTMGYLYGGTDHQQIAYVDQSNNALDVVSPSYFDLREDGSLKLNYLSPFFIKSMHDKGIKVVPFLSNHWNRTAGMNALKDVDSLSTQLAEYIEEYDLDGINVDIENVTHEQKDQYTQLVKLLCEKIPSHKEISVAVAANPNNWQTGWHGSYDYTALAKYADHLLIMAYDEHYEGGTAGPVASIDFVERSIQYALSKTSPDKIVVGVPFYGRIWGLDSNRITGKGVSTKTIQQILENCESIITYDEQNQAVKAEVTVTESSGHFTVGGDFVLQPGRYVIWFENDQSYQSKLNLIEKYNLKGAGAWSLGQEDPSIWEHYEDWIDGENTSVDGTLPPASTDPSPLPPDTDDSVTPPSENDFVNAWIKQEIKQASVYKNPNLKGKVVATLSGGTAVSVLEYKKDVYQVKLTNGEIGYLSANHLSFQESTPEVKPPSQEYFIYEVKSEDTLWKIAERFLGAGKRYPEIVELNNLSSDYITPGMKLKIPGTESLSKPEMSYTEYTVKRGDTLWKIAKAKLGYGSRYTEIMKLNNLNSETIYPGQVLKLPK</sequence>
<dbReference type="InterPro" id="IPR011583">
    <property type="entry name" value="Chitinase_II/V-like_cat"/>
</dbReference>
<dbReference type="GO" id="GO:0005975">
    <property type="term" value="P:carbohydrate metabolic process"/>
    <property type="evidence" value="ECO:0007669"/>
    <property type="project" value="InterPro"/>
</dbReference>
<dbReference type="Gene3D" id="3.20.20.80">
    <property type="entry name" value="Glycosidases"/>
    <property type="match status" value="1"/>
</dbReference>
<feature type="domain" description="LysM" evidence="7">
    <location>
        <begin position="579"/>
        <end position="625"/>
    </location>
</feature>
<dbReference type="PROSITE" id="PS51910">
    <property type="entry name" value="GH18_2"/>
    <property type="match status" value="1"/>
</dbReference>
<dbReference type="InterPro" id="IPR018392">
    <property type="entry name" value="LysM"/>
</dbReference>
<dbReference type="InterPro" id="IPR003646">
    <property type="entry name" value="SH3-like_bac-type"/>
</dbReference>
<dbReference type="InterPro" id="IPR017853">
    <property type="entry name" value="GH"/>
</dbReference>
<dbReference type="CDD" id="cd00118">
    <property type="entry name" value="LysM"/>
    <property type="match status" value="2"/>
</dbReference>
<dbReference type="Gene3D" id="3.10.50.10">
    <property type="match status" value="1"/>
</dbReference>
<dbReference type="Pfam" id="PF00704">
    <property type="entry name" value="Glyco_hydro_18"/>
    <property type="match status" value="1"/>
</dbReference>
<name>A0A8J6PGA7_9FIRM</name>
<evidence type="ECO:0000256" key="5">
    <source>
        <dbReference type="SAM" id="Phobius"/>
    </source>
</evidence>
<keyword evidence="1 3" id="KW-0378">Hydrolase</keyword>
<dbReference type="PANTHER" id="PTHR46066">
    <property type="entry name" value="CHITINASE DOMAIN-CONTAINING PROTEIN 1 FAMILY MEMBER"/>
    <property type="match status" value="1"/>
</dbReference>
<keyword evidence="5" id="KW-1133">Transmembrane helix</keyword>
<keyword evidence="5" id="KW-0812">Transmembrane</keyword>
<dbReference type="AlphaFoldDB" id="A0A8J6PGA7"/>
<dbReference type="InterPro" id="IPR036779">
    <property type="entry name" value="LysM_dom_sf"/>
</dbReference>
<keyword evidence="10" id="KW-1185">Reference proteome</keyword>
<dbReference type="PROSITE" id="PS51781">
    <property type="entry name" value="SH3B"/>
    <property type="match status" value="1"/>
</dbReference>
<organism evidence="9 10">
    <name type="scientific">Massiliimalia timonensis</name>
    <dbReference type="NCBI Taxonomy" id="1987501"/>
    <lineage>
        <taxon>Bacteria</taxon>
        <taxon>Bacillati</taxon>
        <taxon>Bacillota</taxon>
        <taxon>Clostridia</taxon>
        <taxon>Eubacteriales</taxon>
        <taxon>Oscillospiraceae</taxon>
        <taxon>Massiliimalia</taxon>
    </lineage>
</organism>
<protein>
    <submittedName>
        <fullName evidence="9">LysM peptidoglycan-binding domain-containing protein</fullName>
    </submittedName>
</protein>
<dbReference type="SMART" id="SM00257">
    <property type="entry name" value="LysM"/>
    <property type="match status" value="2"/>
</dbReference>
<dbReference type="GO" id="GO:0004553">
    <property type="term" value="F:hydrolase activity, hydrolyzing O-glycosyl compounds"/>
    <property type="evidence" value="ECO:0007669"/>
    <property type="project" value="InterPro"/>
</dbReference>
<dbReference type="InterPro" id="IPR001223">
    <property type="entry name" value="Glyco_hydro18_cat"/>
</dbReference>
<dbReference type="InterPro" id="IPR029070">
    <property type="entry name" value="Chitinase_insertion_sf"/>
</dbReference>
<dbReference type="Gene3D" id="3.10.350.10">
    <property type="entry name" value="LysM domain"/>
    <property type="match status" value="2"/>
</dbReference>
<feature type="transmembrane region" description="Helical" evidence="5">
    <location>
        <begin position="59"/>
        <end position="79"/>
    </location>
</feature>
<evidence type="ECO:0000313" key="9">
    <source>
        <dbReference type="EMBL" id="MBC8612001.1"/>
    </source>
</evidence>
<feature type="domain" description="GH18" evidence="8">
    <location>
        <begin position="84"/>
        <end position="407"/>
    </location>
</feature>
<feature type="region of interest" description="Disordered" evidence="4">
    <location>
        <begin position="407"/>
        <end position="436"/>
    </location>
</feature>
<evidence type="ECO:0000259" key="7">
    <source>
        <dbReference type="PROSITE" id="PS51782"/>
    </source>
</evidence>
<dbReference type="Proteomes" id="UP000632659">
    <property type="component" value="Unassembled WGS sequence"/>
</dbReference>
<evidence type="ECO:0000259" key="8">
    <source>
        <dbReference type="PROSITE" id="PS51910"/>
    </source>
</evidence>
<reference evidence="9" key="1">
    <citation type="submission" date="2020-08" db="EMBL/GenBank/DDBJ databases">
        <title>Genome public.</title>
        <authorList>
            <person name="Liu C."/>
            <person name="Sun Q."/>
        </authorList>
    </citation>
    <scope>NUCLEOTIDE SEQUENCE</scope>
    <source>
        <strain evidence="9">NSJ-15</strain>
    </source>
</reference>
<dbReference type="InterPro" id="IPR001579">
    <property type="entry name" value="Glyco_hydro_18_chit_AS"/>
</dbReference>
<dbReference type="PROSITE" id="PS01095">
    <property type="entry name" value="GH18_1"/>
    <property type="match status" value="1"/>
</dbReference>
<evidence type="ECO:0000256" key="1">
    <source>
        <dbReference type="ARBA" id="ARBA00022801"/>
    </source>
</evidence>
<keyword evidence="5" id="KW-0472">Membrane</keyword>
<evidence type="ECO:0000256" key="3">
    <source>
        <dbReference type="RuleBase" id="RU000489"/>
    </source>
</evidence>
<accession>A0A8J6PGA7</accession>
<keyword evidence="2 3" id="KW-0326">Glycosidase</keyword>
<dbReference type="SUPFAM" id="SSF54106">
    <property type="entry name" value="LysM domain"/>
    <property type="match status" value="2"/>
</dbReference>
<evidence type="ECO:0000259" key="6">
    <source>
        <dbReference type="PROSITE" id="PS51781"/>
    </source>
</evidence>